<sequence>MRIAVLLLAAATAFCTFPAAAQYRPIEERLTEAQFREAGLAKLDQSELAALNRLLREDVAPAAEAPVAASTEEVDEAPVESRLVGPFKGWSKGTVLTLENGQRWQVTEGDLYLGRAEESPAVSVKPGLFSGWYLQVEGQSPRAKVRLLD</sequence>
<dbReference type="RefSeq" id="WP_223674728.1">
    <property type="nucleotide sequence ID" value="NZ_JAINZW010000001.1"/>
</dbReference>
<keyword evidence="1" id="KW-0732">Signal</keyword>
<feature type="signal peptide" evidence="1">
    <location>
        <begin position="1"/>
        <end position="21"/>
    </location>
</feature>
<proteinExistence type="predicted"/>
<accession>A0ABS7T3U7</accession>
<gene>
    <name evidence="2" type="ORF">K6753_03225</name>
</gene>
<reference evidence="2 3" key="1">
    <citation type="submission" date="2021-09" db="EMBL/GenBank/DDBJ databases">
        <title>Lysobacter sp. 13A isolated from the river sediment.</title>
        <authorList>
            <person name="Liu H."/>
            <person name="Li S."/>
            <person name="Mao S."/>
        </authorList>
    </citation>
    <scope>NUCLEOTIDE SEQUENCE [LARGE SCALE GENOMIC DNA]</scope>
    <source>
        <strain evidence="2 3">13A</strain>
    </source>
</reference>
<keyword evidence="3" id="KW-1185">Reference proteome</keyword>
<dbReference type="Proteomes" id="UP001430954">
    <property type="component" value="Unassembled WGS sequence"/>
</dbReference>
<dbReference type="EMBL" id="JAINZW010000001">
    <property type="protein sequence ID" value="MBZ4038549.1"/>
    <property type="molecule type" value="Genomic_DNA"/>
</dbReference>
<evidence type="ECO:0000313" key="2">
    <source>
        <dbReference type="EMBL" id="MBZ4038549.1"/>
    </source>
</evidence>
<organism evidence="2 3">
    <name type="scientific">Novilysobacter selenitireducens</name>
    <dbReference type="NCBI Taxonomy" id="2872639"/>
    <lineage>
        <taxon>Bacteria</taxon>
        <taxon>Pseudomonadati</taxon>
        <taxon>Pseudomonadota</taxon>
        <taxon>Gammaproteobacteria</taxon>
        <taxon>Lysobacterales</taxon>
        <taxon>Lysobacteraceae</taxon>
        <taxon>Novilysobacter</taxon>
    </lineage>
</organism>
<comment type="caution">
    <text evidence="2">The sequence shown here is derived from an EMBL/GenBank/DDBJ whole genome shotgun (WGS) entry which is preliminary data.</text>
</comment>
<name>A0ABS7T3U7_9GAMM</name>
<protein>
    <submittedName>
        <fullName evidence="2">Uncharacterized protein</fullName>
    </submittedName>
</protein>
<feature type="chain" id="PRO_5047054724" evidence="1">
    <location>
        <begin position="22"/>
        <end position="149"/>
    </location>
</feature>
<evidence type="ECO:0000313" key="3">
    <source>
        <dbReference type="Proteomes" id="UP001430954"/>
    </source>
</evidence>
<evidence type="ECO:0000256" key="1">
    <source>
        <dbReference type="SAM" id="SignalP"/>
    </source>
</evidence>